<feature type="compositionally biased region" description="Basic and acidic residues" evidence="2">
    <location>
        <begin position="596"/>
        <end position="609"/>
    </location>
</feature>
<proteinExistence type="predicted"/>
<evidence type="ECO:0000256" key="1">
    <source>
        <dbReference type="PROSITE-ProRule" id="PRU00042"/>
    </source>
</evidence>
<dbReference type="OrthoDB" id="3883542at2759"/>
<sequence length="609" mass="66740">MADNNNNDPMQIDNAEPTPTSPITAFLTRVRSLSALFTTANTTTNDPSPATSSPTSPTTPKTPNLESTYQTLRGARGRRNLTQAVRAALAVWDVDGLLTLIATRARNPSPNANPTSNANADENAFPTTPTLAGTQFRFLLRYLDHEDWEDLSPDDQVEALTQMVLDELELPGQEFSAALTGWRALWAASSSADAWIEEVMVERVVEFIDVFGVAMMVRCAEVTDARVMRGLFQACLGVEEGTQRRVCFAPRGMGVRERGLAERFVRARMRGERRGVVALEAEGRELVRWGREWRDDLEGIVVADQGTEGDSFLGSNRALRGATPPDGGEPEVSWRSVFLLLQRHVELFGLESLVRGFWRDLPAPLQAELQRAPGPAVLRYGRLSATRFQADDNLAAIVADVMIRRVRRLGGFGFEDNSPPRSPSPPPVPHGSPSSDGSDGEGGGGGGGPGGGGGGGGGGGDGGSPGGSGSGDDSSGNNGSSDSSSFGSSNDSADNAEALRTVCQVCSLALPEAWQLIRHYRVHRQQRNELMAIRDVSHGQLRHQFKRLFSRQYQRQYRCQRQCQRQYQSQHHQLLHQRQRQCHRHRHLKSQGEVPESLRWKQEDDKGDK</sequence>
<name>A0A4V5N3M1_9PEZI</name>
<reference evidence="4 5" key="1">
    <citation type="submission" date="2017-03" db="EMBL/GenBank/DDBJ databases">
        <title>Genomes of endolithic fungi from Antarctica.</title>
        <authorList>
            <person name="Coleine C."/>
            <person name="Masonjones S."/>
            <person name="Stajich J.E."/>
        </authorList>
    </citation>
    <scope>NUCLEOTIDE SEQUENCE [LARGE SCALE GENOMIC DNA]</scope>
    <source>
        <strain evidence="4 5">CCFEE 6315</strain>
    </source>
</reference>
<feature type="compositionally biased region" description="Low complexity" evidence="2">
    <location>
        <begin position="471"/>
        <end position="492"/>
    </location>
</feature>
<keyword evidence="1" id="KW-0862">Zinc</keyword>
<keyword evidence="5" id="KW-1185">Reference proteome</keyword>
<evidence type="ECO:0000259" key="3">
    <source>
        <dbReference type="PROSITE" id="PS50157"/>
    </source>
</evidence>
<evidence type="ECO:0000313" key="4">
    <source>
        <dbReference type="EMBL" id="TKA23419.1"/>
    </source>
</evidence>
<organism evidence="4 5">
    <name type="scientific">Salinomyces thailandicus</name>
    <dbReference type="NCBI Taxonomy" id="706561"/>
    <lineage>
        <taxon>Eukaryota</taxon>
        <taxon>Fungi</taxon>
        <taxon>Dikarya</taxon>
        <taxon>Ascomycota</taxon>
        <taxon>Pezizomycotina</taxon>
        <taxon>Dothideomycetes</taxon>
        <taxon>Dothideomycetidae</taxon>
        <taxon>Mycosphaerellales</taxon>
        <taxon>Teratosphaeriaceae</taxon>
        <taxon>Salinomyces</taxon>
    </lineage>
</organism>
<feature type="compositionally biased region" description="Low complexity" evidence="2">
    <location>
        <begin position="105"/>
        <end position="120"/>
    </location>
</feature>
<dbReference type="InterPro" id="IPR013087">
    <property type="entry name" value="Znf_C2H2_type"/>
</dbReference>
<keyword evidence="1" id="KW-0479">Metal-binding</keyword>
<dbReference type="PROSITE" id="PS00028">
    <property type="entry name" value="ZINC_FINGER_C2H2_1"/>
    <property type="match status" value="1"/>
</dbReference>
<feature type="region of interest" description="Disordered" evidence="2">
    <location>
        <begin position="1"/>
        <end position="22"/>
    </location>
</feature>
<evidence type="ECO:0000256" key="2">
    <source>
        <dbReference type="SAM" id="MobiDB-lite"/>
    </source>
</evidence>
<dbReference type="AlphaFoldDB" id="A0A4V5N3M1"/>
<dbReference type="Proteomes" id="UP000308549">
    <property type="component" value="Unassembled WGS sequence"/>
</dbReference>
<feature type="region of interest" description="Disordered" evidence="2">
    <location>
        <begin position="586"/>
        <end position="609"/>
    </location>
</feature>
<dbReference type="EMBL" id="NAJL01000056">
    <property type="protein sequence ID" value="TKA23419.1"/>
    <property type="molecule type" value="Genomic_DNA"/>
</dbReference>
<feature type="compositionally biased region" description="Gly residues" evidence="2">
    <location>
        <begin position="440"/>
        <end position="470"/>
    </location>
</feature>
<evidence type="ECO:0000313" key="5">
    <source>
        <dbReference type="Proteomes" id="UP000308549"/>
    </source>
</evidence>
<feature type="region of interest" description="Disordered" evidence="2">
    <location>
        <begin position="105"/>
        <end position="127"/>
    </location>
</feature>
<accession>A0A4V5N3M1</accession>
<keyword evidence="1" id="KW-0863">Zinc-finger</keyword>
<feature type="compositionally biased region" description="Low complexity" evidence="2">
    <location>
        <begin position="39"/>
        <end position="65"/>
    </location>
</feature>
<feature type="compositionally biased region" description="Pro residues" evidence="2">
    <location>
        <begin position="420"/>
        <end position="430"/>
    </location>
</feature>
<protein>
    <recommendedName>
        <fullName evidence="3">C2H2-type domain-containing protein</fullName>
    </recommendedName>
</protein>
<dbReference type="GO" id="GO:0008270">
    <property type="term" value="F:zinc ion binding"/>
    <property type="evidence" value="ECO:0007669"/>
    <property type="project" value="UniProtKB-KW"/>
</dbReference>
<feature type="domain" description="C2H2-type" evidence="3">
    <location>
        <begin position="501"/>
        <end position="528"/>
    </location>
</feature>
<feature type="region of interest" description="Disordered" evidence="2">
    <location>
        <begin position="412"/>
        <end position="493"/>
    </location>
</feature>
<comment type="caution">
    <text evidence="4">The sequence shown here is derived from an EMBL/GenBank/DDBJ whole genome shotgun (WGS) entry which is preliminary data.</text>
</comment>
<gene>
    <name evidence="4" type="ORF">B0A50_07295</name>
</gene>
<dbReference type="PROSITE" id="PS50157">
    <property type="entry name" value="ZINC_FINGER_C2H2_2"/>
    <property type="match status" value="1"/>
</dbReference>
<feature type="region of interest" description="Disordered" evidence="2">
    <location>
        <begin position="39"/>
        <end position="66"/>
    </location>
</feature>